<comment type="caution">
    <text evidence="2">The sequence shown here is derived from an EMBL/GenBank/DDBJ whole genome shotgun (WGS) entry which is preliminary data.</text>
</comment>
<name>A0AAN8PME8_PATCE</name>
<protein>
    <recommendedName>
        <fullName evidence="1">Glutaredoxin-like protein</fullName>
    </recommendedName>
</protein>
<dbReference type="InterPro" id="IPR036249">
    <property type="entry name" value="Thioredoxin-like_sf"/>
</dbReference>
<dbReference type="PANTHER" id="PTHR33558">
    <property type="entry name" value="GLUTAREDOXIN-LIKE PROTEIN C5ORF63 HOMOLOG"/>
    <property type="match status" value="1"/>
</dbReference>
<dbReference type="AlphaFoldDB" id="A0AAN8PME8"/>
<proteinExistence type="inferred from homology"/>
<dbReference type="SUPFAM" id="SSF52833">
    <property type="entry name" value="Thioredoxin-like"/>
    <property type="match status" value="1"/>
</dbReference>
<evidence type="ECO:0000256" key="1">
    <source>
        <dbReference type="RuleBase" id="RU363082"/>
    </source>
</evidence>
<dbReference type="EMBL" id="JAZGQO010000008">
    <property type="protein sequence ID" value="KAK6179609.1"/>
    <property type="molecule type" value="Genomic_DNA"/>
</dbReference>
<reference evidence="2 3" key="1">
    <citation type="submission" date="2024-01" db="EMBL/GenBank/DDBJ databases">
        <title>The genome of the rayed Mediterranean limpet Patella caerulea (Linnaeus, 1758).</title>
        <authorList>
            <person name="Anh-Thu Weber A."/>
            <person name="Halstead-Nussloch G."/>
        </authorList>
    </citation>
    <scope>NUCLEOTIDE SEQUENCE [LARGE SCALE GENOMIC DNA]</scope>
    <source>
        <strain evidence="2">AATW-2023a</strain>
        <tissue evidence="2">Whole specimen</tissue>
    </source>
</reference>
<comment type="similarity">
    <text evidence="1">Belongs to the glutaredoxin family.</text>
</comment>
<keyword evidence="1" id="KW-0813">Transport</keyword>
<dbReference type="InterPro" id="IPR008554">
    <property type="entry name" value="Glutaredoxin-like"/>
</dbReference>
<evidence type="ECO:0000313" key="3">
    <source>
        <dbReference type="Proteomes" id="UP001347796"/>
    </source>
</evidence>
<gene>
    <name evidence="2" type="ORF">SNE40_011928</name>
</gene>
<dbReference type="Gene3D" id="3.40.30.10">
    <property type="entry name" value="Glutaredoxin"/>
    <property type="match status" value="1"/>
</dbReference>
<accession>A0AAN8PME8</accession>
<evidence type="ECO:0000313" key="2">
    <source>
        <dbReference type="EMBL" id="KAK6179609.1"/>
    </source>
</evidence>
<sequence>MLLVRSYVIRTNIIRRPTTLSNASYVHSQNRRLPTLTLFTKHPCPLWDEAKENLKPFEHRYHLEQVDISLPDYKKYFDKYKYDIPVFHFNGEFLMKHRADLELVEKTLIEYEKQS</sequence>
<dbReference type="Proteomes" id="UP001347796">
    <property type="component" value="Unassembled WGS sequence"/>
</dbReference>
<dbReference type="Pfam" id="PF05768">
    <property type="entry name" value="Glrx-like"/>
    <property type="match status" value="1"/>
</dbReference>
<dbReference type="PANTHER" id="PTHR33558:SF1">
    <property type="entry name" value="GLUTAREDOXIN-LIKE PROTEIN C5ORF63 HOMOLOG"/>
    <property type="match status" value="1"/>
</dbReference>
<keyword evidence="3" id="KW-1185">Reference proteome</keyword>
<organism evidence="2 3">
    <name type="scientific">Patella caerulea</name>
    <name type="common">Rayed Mediterranean limpet</name>
    <dbReference type="NCBI Taxonomy" id="87958"/>
    <lineage>
        <taxon>Eukaryota</taxon>
        <taxon>Metazoa</taxon>
        <taxon>Spiralia</taxon>
        <taxon>Lophotrochozoa</taxon>
        <taxon>Mollusca</taxon>
        <taxon>Gastropoda</taxon>
        <taxon>Patellogastropoda</taxon>
        <taxon>Patelloidea</taxon>
        <taxon>Patellidae</taxon>
        <taxon>Patella</taxon>
    </lineage>
</organism>
<keyword evidence="1" id="KW-0249">Electron transport</keyword>
<dbReference type="InterPro" id="IPR052565">
    <property type="entry name" value="Glutaredoxin-like_YDR286C"/>
</dbReference>